<keyword evidence="4" id="KW-1185">Reference proteome</keyword>
<dbReference type="GO" id="GO:0005886">
    <property type="term" value="C:plasma membrane"/>
    <property type="evidence" value="ECO:0007669"/>
    <property type="project" value="TreeGrafter"/>
</dbReference>
<dbReference type="PANTHER" id="PTHR10809">
    <property type="entry name" value="VESICLE-ASSOCIATED MEMBRANE PROTEIN-ASSOCIATED PROTEIN"/>
    <property type="match status" value="1"/>
</dbReference>
<dbReference type="SUPFAM" id="SSF49354">
    <property type="entry name" value="PapD-like"/>
    <property type="match status" value="1"/>
</dbReference>
<dbReference type="GO" id="GO:0090158">
    <property type="term" value="P:endoplasmic reticulum membrane organization"/>
    <property type="evidence" value="ECO:0007669"/>
    <property type="project" value="TreeGrafter"/>
</dbReference>
<sequence length="121" mass="13321">MTTSPEKYFSRPNFGTVLSRSTLDITVTTQRQMEAPPRMQCTDKFLIQSAVASPGATIKDIRRLFITGGHRFQKCKLEVVYIFPPQVPPAVPDGPVVAGHDRNGNNGRDVLLGWIVIGLLA</sequence>
<evidence type="ECO:0000313" key="4">
    <source>
        <dbReference type="Proteomes" id="UP000594638"/>
    </source>
</evidence>
<feature type="domain" description="MSP" evidence="2">
    <location>
        <begin position="1"/>
        <end position="82"/>
    </location>
</feature>
<dbReference type="Proteomes" id="UP000594638">
    <property type="component" value="Unassembled WGS sequence"/>
</dbReference>
<dbReference type="Pfam" id="PF00635">
    <property type="entry name" value="Motile_Sperm"/>
    <property type="match status" value="1"/>
</dbReference>
<evidence type="ECO:0000259" key="2">
    <source>
        <dbReference type="PROSITE" id="PS50202"/>
    </source>
</evidence>
<dbReference type="PANTHER" id="PTHR10809:SF119">
    <property type="entry name" value="VESICLE-ASSOCIATED PROTEIN 1-2-RELATED"/>
    <property type="match status" value="1"/>
</dbReference>
<dbReference type="GO" id="GO:0005789">
    <property type="term" value="C:endoplasmic reticulum membrane"/>
    <property type="evidence" value="ECO:0007669"/>
    <property type="project" value="InterPro"/>
</dbReference>
<accession>A0A8S0VHG4</accession>
<proteinExistence type="inferred from homology"/>
<dbReference type="Gramene" id="OE9A106971T1">
    <property type="protein sequence ID" value="OE9A106971C1"/>
    <property type="gene ID" value="OE9A106971"/>
</dbReference>
<dbReference type="InterPro" id="IPR008962">
    <property type="entry name" value="PapD-like_sf"/>
</dbReference>
<gene>
    <name evidence="3" type="ORF">OLEA9_A106971</name>
</gene>
<dbReference type="GO" id="GO:0061817">
    <property type="term" value="P:endoplasmic reticulum-plasma membrane tethering"/>
    <property type="evidence" value="ECO:0007669"/>
    <property type="project" value="TreeGrafter"/>
</dbReference>
<name>A0A8S0VHG4_OLEEU</name>
<comment type="caution">
    <text evidence="3">The sequence shown here is derived from an EMBL/GenBank/DDBJ whole genome shotgun (WGS) entry which is preliminary data.</text>
</comment>
<dbReference type="AlphaFoldDB" id="A0A8S0VHG4"/>
<dbReference type="PROSITE" id="PS50202">
    <property type="entry name" value="MSP"/>
    <property type="match status" value="1"/>
</dbReference>
<organism evidence="3 4">
    <name type="scientific">Olea europaea subsp. europaea</name>
    <dbReference type="NCBI Taxonomy" id="158383"/>
    <lineage>
        <taxon>Eukaryota</taxon>
        <taxon>Viridiplantae</taxon>
        <taxon>Streptophyta</taxon>
        <taxon>Embryophyta</taxon>
        <taxon>Tracheophyta</taxon>
        <taxon>Spermatophyta</taxon>
        <taxon>Magnoliopsida</taxon>
        <taxon>eudicotyledons</taxon>
        <taxon>Gunneridae</taxon>
        <taxon>Pentapetalae</taxon>
        <taxon>asterids</taxon>
        <taxon>lamiids</taxon>
        <taxon>Lamiales</taxon>
        <taxon>Oleaceae</taxon>
        <taxon>Oleeae</taxon>
        <taxon>Olea</taxon>
    </lineage>
</organism>
<dbReference type="EMBL" id="CACTIH010009288">
    <property type="protein sequence ID" value="CAA3029102.1"/>
    <property type="molecule type" value="Genomic_DNA"/>
</dbReference>
<dbReference type="InterPro" id="IPR016763">
    <property type="entry name" value="VAP"/>
</dbReference>
<reference evidence="3 4" key="1">
    <citation type="submission" date="2019-12" db="EMBL/GenBank/DDBJ databases">
        <authorList>
            <person name="Alioto T."/>
            <person name="Alioto T."/>
            <person name="Gomez Garrido J."/>
        </authorList>
    </citation>
    <scope>NUCLEOTIDE SEQUENCE [LARGE SCALE GENOMIC DNA]</scope>
</reference>
<evidence type="ECO:0000256" key="1">
    <source>
        <dbReference type="ARBA" id="ARBA00008932"/>
    </source>
</evidence>
<evidence type="ECO:0000313" key="3">
    <source>
        <dbReference type="EMBL" id="CAA3029102.1"/>
    </source>
</evidence>
<comment type="similarity">
    <text evidence="1">Belongs to the VAMP-associated protein (VAP) (TC 9.B.17) family.</text>
</comment>
<dbReference type="InterPro" id="IPR000535">
    <property type="entry name" value="MSP_dom"/>
</dbReference>
<dbReference type="OrthoDB" id="894146at2759"/>
<dbReference type="InterPro" id="IPR013783">
    <property type="entry name" value="Ig-like_fold"/>
</dbReference>
<dbReference type="Gene3D" id="2.60.40.10">
    <property type="entry name" value="Immunoglobulins"/>
    <property type="match status" value="1"/>
</dbReference>
<protein>
    <submittedName>
        <fullName evidence="3">Vesicle-associated 1-2-like</fullName>
    </submittedName>
</protein>